<organism evidence="1 2">
    <name type="scientific">Ichnoviriform fugitivi</name>
    <dbReference type="NCBI Taxonomy" id="265522"/>
    <lineage>
        <taxon>Viruses</taxon>
        <taxon>Viruses incertae sedis</taxon>
        <taxon>Polydnaviriformidae</taxon>
        <taxon>Ichnoviriform</taxon>
    </lineage>
</organism>
<dbReference type="EMBL" id="AB291167">
    <property type="protein sequence ID" value="BAF45647.1"/>
    <property type="molecule type" value="Genomic_DNA"/>
</dbReference>
<evidence type="ECO:0000313" key="1">
    <source>
        <dbReference type="EMBL" id="BAF45647.1"/>
    </source>
</evidence>
<dbReference type="RefSeq" id="YP_001031246.1">
    <property type="nucleotide sequence ID" value="NC_008959.1"/>
</dbReference>
<proteinExistence type="predicted"/>
<dbReference type="Proteomes" id="UP000204242">
    <property type="component" value="Genome"/>
</dbReference>
<dbReference type="GeneID" id="5076297"/>
<reference evidence="1 2" key="1">
    <citation type="journal article" date="2007" name="Virology">
        <title>Shared and species-specific features among ichnovirus genomes.</title>
        <authorList>
            <person name="Tanaka K."/>
            <person name="Lapointe R."/>
            <person name="Barney W.E."/>
            <person name="Makkay A.M."/>
            <person name="Stoltz D."/>
            <person name="Cusson M."/>
            <person name="Webb B.A."/>
        </authorList>
    </citation>
    <scope>NUCLEOTIDE SEQUENCE [LARGE SCALE GENOMIC DNA]</scope>
</reference>
<sequence length="118" mass="13448">MQAFPTHSSHLYAIERRGGLDRLVQALKPRFFPPQRAVENSDEQCKRDYARALDGWTCFQCAFAVATNKKVSAKSAAYILTVRTGGEHSIHRATWCHCKMVPYESNSTMYNSLSTRYL</sequence>
<name>A2Q0D2_9VIRU</name>
<accession>A2Q0D2</accession>
<protein>
    <submittedName>
        <fullName evidence="1">B2.1</fullName>
    </submittedName>
</protein>
<dbReference type="KEGG" id="vg:5076297"/>
<evidence type="ECO:0000313" key="2">
    <source>
        <dbReference type="Proteomes" id="UP000204242"/>
    </source>
</evidence>